<proteinExistence type="predicted"/>
<feature type="signal peptide" evidence="1">
    <location>
        <begin position="1"/>
        <end position="29"/>
    </location>
</feature>
<dbReference type="Pfam" id="PF01244">
    <property type="entry name" value="Peptidase_M19"/>
    <property type="match status" value="1"/>
</dbReference>
<evidence type="ECO:0000256" key="1">
    <source>
        <dbReference type="SAM" id="SignalP"/>
    </source>
</evidence>
<dbReference type="SUPFAM" id="SSF51556">
    <property type="entry name" value="Metallo-dependent hydrolases"/>
    <property type="match status" value="1"/>
</dbReference>
<dbReference type="InterPro" id="IPR032466">
    <property type="entry name" value="Metal_Hydrolase"/>
</dbReference>
<dbReference type="RefSeq" id="WP_380598534.1">
    <property type="nucleotide sequence ID" value="NZ_JBHSDU010000003.1"/>
</dbReference>
<protein>
    <submittedName>
        <fullName evidence="2">Dipeptidase</fullName>
    </submittedName>
</protein>
<dbReference type="EMBL" id="JBHSDU010000003">
    <property type="protein sequence ID" value="MFC4310765.1"/>
    <property type="molecule type" value="Genomic_DNA"/>
</dbReference>
<dbReference type="PROSITE" id="PS51365">
    <property type="entry name" value="RENAL_DIPEPTIDASE_2"/>
    <property type="match status" value="1"/>
</dbReference>
<dbReference type="InterPro" id="IPR006311">
    <property type="entry name" value="TAT_signal"/>
</dbReference>
<dbReference type="PROSITE" id="PS51318">
    <property type="entry name" value="TAT"/>
    <property type="match status" value="1"/>
</dbReference>
<organism evidence="2 3">
    <name type="scientific">Steroidobacter flavus</name>
    <dbReference type="NCBI Taxonomy" id="1842136"/>
    <lineage>
        <taxon>Bacteria</taxon>
        <taxon>Pseudomonadati</taxon>
        <taxon>Pseudomonadota</taxon>
        <taxon>Gammaproteobacteria</taxon>
        <taxon>Steroidobacterales</taxon>
        <taxon>Steroidobacteraceae</taxon>
        <taxon>Steroidobacter</taxon>
    </lineage>
</organism>
<keyword evidence="3" id="KW-1185">Reference proteome</keyword>
<comment type="caution">
    <text evidence="2">The sequence shown here is derived from an EMBL/GenBank/DDBJ whole genome shotgun (WGS) entry which is preliminary data.</text>
</comment>
<dbReference type="Proteomes" id="UP001595904">
    <property type="component" value="Unassembled WGS sequence"/>
</dbReference>
<feature type="chain" id="PRO_5046870998" evidence="1">
    <location>
        <begin position="30"/>
        <end position="378"/>
    </location>
</feature>
<evidence type="ECO:0000313" key="2">
    <source>
        <dbReference type="EMBL" id="MFC4310765.1"/>
    </source>
</evidence>
<evidence type="ECO:0000313" key="3">
    <source>
        <dbReference type="Proteomes" id="UP001595904"/>
    </source>
</evidence>
<reference evidence="3" key="1">
    <citation type="journal article" date="2019" name="Int. J. Syst. Evol. Microbiol.">
        <title>The Global Catalogue of Microorganisms (GCM) 10K type strain sequencing project: providing services to taxonomists for standard genome sequencing and annotation.</title>
        <authorList>
            <consortium name="The Broad Institute Genomics Platform"/>
            <consortium name="The Broad Institute Genome Sequencing Center for Infectious Disease"/>
            <person name="Wu L."/>
            <person name="Ma J."/>
        </authorList>
    </citation>
    <scope>NUCLEOTIDE SEQUENCE [LARGE SCALE GENOMIC DNA]</scope>
    <source>
        <strain evidence="3">CGMCC 1.10759</strain>
    </source>
</reference>
<keyword evidence="1" id="KW-0732">Signal</keyword>
<dbReference type="Gene3D" id="3.20.20.140">
    <property type="entry name" value="Metal-dependent hydrolases"/>
    <property type="match status" value="1"/>
</dbReference>
<accession>A0ABV8STT3</accession>
<sequence>MTAPSLSRRSMLLATGAAALTLPMTWARASAKWNGYRDAIVIDGLGGPGSITMQPGEKLSEAHLKDVRDSGLTAVLITLGPVGTTAPDAAFKDLVRGLIDVDRDIERHPETFARIRTAADITAAKKAKRTGLICGVQDGVAFETDLDLLEDLYQLGLRVVQPTYNRRNLIGDGCMEPANAGLSRTGIETIERLNSLGILVDLSHCGRQTSADAIRTSKKPVAFTHTGAAAVVDHPRHRTDAELRAVADKGGVSGVFFMPYLSGGKQPTAADVIRHLEHMINVAGEDHVSLGTDGTISPAVLDQKYKDAFAADTKARKEKGIAAPGETEDGYLFASDLNTPRRFETLGQMLADRGHSAARIEKILGRNLLRVFGDVWRS</sequence>
<gene>
    <name evidence="2" type="ORF">ACFPN2_16850</name>
</gene>
<dbReference type="PANTHER" id="PTHR10443">
    <property type="entry name" value="MICROSOMAL DIPEPTIDASE"/>
    <property type="match status" value="1"/>
</dbReference>
<dbReference type="InterPro" id="IPR008257">
    <property type="entry name" value="Pept_M19"/>
</dbReference>
<name>A0ABV8STT3_9GAMM</name>
<dbReference type="PANTHER" id="PTHR10443:SF12">
    <property type="entry name" value="DIPEPTIDASE"/>
    <property type="match status" value="1"/>
</dbReference>